<comment type="subunit">
    <text evidence="6">Associates with 90S and pre-40S pre-ribosomal particles.</text>
</comment>
<feature type="region of interest" description="Disordered" evidence="7">
    <location>
        <begin position="1"/>
        <end position="53"/>
    </location>
</feature>
<evidence type="ECO:0000256" key="2">
    <source>
        <dbReference type="ARBA" id="ARBA00009418"/>
    </source>
</evidence>
<keyword evidence="6" id="KW-0687">Ribonucleoprotein</keyword>
<dbReference type="OrthoDB" id="448446at2759"/>
<dbReference type="GeneID" id="94175146"/>
<dbReference type="GO" id="GO:0005730">
    <property type="term" value="C:nucleolus"/>
    <property type="evidence" value="ECO:0007669"/>
    <property type="project" value="UniProtKB-SubCell"/>
</dbReference>
<dbReference type="PANTHER" id="PTHR21738:SF0">
    <property type="entry name" value="RIBOSOMAL RNA PROCESSING PROTEIN 36 HOMOLOG"/>
    <property type="match status" value="1"/>
</dbReference>
<dbReference type="Pfam" id="PF06102">
    <property type="entry name" value="RRP36"/>
    <property type="match status" value="1"/>
</dbReference>
<evidence type="ECO:0000256" key="5">
    <source>
        <dbReference type="ARBA" id="ARBA00023242"/>
    </source>
</evidence>
<name>A0A836KTG1_LEIEN</name>
<gene>
    <name evidence="8" type="ORF">CUR178_08001</name>
</gene>
<dbReference type="RefSeq" id="XP_067695968.1">
    <property type="nucleotide sequence ID" value="XM_067839636.1"/>
</dbReference>
<comment type="subcellular location">
    <subcellularLocation>
        <location evidence="1 6">Nucleus</location>
        <location evidence="1 6">Nucleolus</location>
    </subcellularLocation>
</comment>
<comment type="caution">
    <text evidence="8">The sequence shown here is derived from an EMBL/GenBank/DDBJ whole genome shotgun (WGS) entry which is preliminary data.</text>
</comment>
<proteinExistence type="inferred from homology"/>
<reference evidence="8 9" key="1">
    <citation type="submission" date="2021-02" db="EMBL/GenBank/DDBJ databases">
        <title>Leishmania (Mundinia) enrietti genome sequencing and assembly.</title>
        <authorList>
            <person name="Almutairi H."/>
            <person name="Gatherer D."/>
        </authorList>
    </citation>
    <scope>NUCLEOTIDE SEQUENCE [LARGE SCALE GENOMIC DNA]</scope>
    <source>
        <strain evidence="8">CUR178</strain>
    </source>
</reference>
<dbReference type="AlphaFoldDB" id="A0A836KTG1"/>
<dbReference type="EMBL" id="JAFHKP010000004">
    <property type="protein sequence ID" value="KAG5486634.1"/>
    <property type="molecule type" value="Genomic_DNA"/>
</dbReference>
<feature type="compositionally biased region" description="Basic and acidic residues" evidence="7">
    <location>
        <begin position="43"/>
        <end position="53"/>
    </location>
</feature>
<protein>
    <recommendedName>
        <fullName evidence="6">rRNA biogenesis protein RRP36</fullName>
    </recommendedName>
</protein>
<keyword evidence="4 6" id="KW-0698">rRNA processing</keyword>
<evidence type="ECO:0000313" key="8">
    <source>
        <dbReference type="EMBL" id="KAG5486634.1"/>
    </source>
</evidence>
<feature type="compositionally biased region" description="Low complexity" evidence="7">
    <location>
        <begin position="22"/>
        <end position="39"/>
    </location>
</feature>
<dbReference type="KEGG" id="lenr:94175146"/>
<dbReference type="GO" id="GO:0000462">
    <property type="term" value="P:maturation of SSU-rRNA from tricistronic rRNA transcript (SSU-rRNA, 5.8S rRNA, LSU-rRNA)"/>
    <property type="evidence" value="ECO:0007669"/>
    <property type="project" value="TreeGrafter"/>
</dbReference>
<dbReference type="PANTHER" id="PTHR21738">
    <property type="entry name" value="RIBOSOMAL RNA PROCESSING PROTEIN 36 HOMOLOG"/>
    <property type="match status" value="1"/>
</dbReference>
<comment type="function">
    <text evidence="6">Component of the 90S pre-ribosome involved in the maturation of rRNAs. Required for early cleavages of the pre-RNAs in the 40S ribosomal subunit maturation pathway.</text>
</comment>
<feature type="compositionally biased region" description="Pro residues" evidence="7">
    <location>
        <begin position="1"/>
        <end position="10"/>
    </location>
</feature>
<accession>A0A836KTG1</accession>
<evidence type="ECO:0000313" key="9">
    <source>
        <dbReference type="Proteomes" id="UP000674179"/>
    </source>
</evidence>
<evidence type="ECO:0000256" key="7">
    <source>
        <dbReference type="SAM" id="MobiDB-lite"/>
    </source>
</evidence>
<keyword evidence="9" id="KW-1185">Reference proteome</keyword>
<dbReference type="Proteomes" id="UP000674179">
    <property type="component" value="Chromosome 4"/>
</dbReference>
<evidence type="ECO:0000256" key="1">
    <source>
        <dbReference type="ARBA" id="ARBA00004604"/>
    </source>
</evidence>
<evidence type="ECO:0000256" key="6">
    <source>
        <dbReference type="RuleBase" id="RU368027"/>
    </source>
</evidence>
<dbReference type="InterPro" id="IPR009292">
    <property type="entry name" value="RRP36"/>
</dbReference>
<comment type="similarity">
    <text evidence="2 6">Belongs to the RRP36 family.</text>
</comment>
<dbReference type="GO" id="GO:0030686">
    <property type="term" value="C:90S preribosome"/>
    <property type="evidence" value="ECO:0007669"/>
    <property type="project" value="TreeGrafter"/>
</dbReference>
<evidence type="ECO:0000256" key="3">
    <source>
        <dbReference type="ARBA" id="ARBA00022517"/>
    </source>
</evidence>
<sequence>MTNDDGPPPAHDAHKRPRRAASSRGASGSIGTASSTKSAVAQRRVDPRFDPMFGRADKRMFDQNYGFLREAEEREEEERRFRIRCLKCIIRRCELEEAGEDLDEYDLSDYEQEVFGEDHQRELREMKLTPPQRLYAELEQLQRASQLYVSKTRDASVKERRSRVKTQLLRKEVAAVKSGAKARPYFPKRAAVKLATMADTFSRLNEKGGKAAVDRYIIRKRKK</sequence>
<evidence type="ECO:0000256" key="4">
    <source>
        <dbReference type="ARBA" id="ARBA00022552"/>
    </source>
</evidence>
<keyword evidence="5 6" id="KW-0539">Nucleus</keyword>
<keyword evidence="3 6" id="KW-0690">Ribosome biogenesis</keyword>
<organism evidence="8 9">
    <name type="scientific">Leishmania enriettii</name>
    <dbReference type="NCBI Taxonomy" id="5663"/>
    <lineage>
        <taxon>Eukaryota</taxon>
        <taxon>Discoba</taxon>
        <taxon>Euglenozoa</taxon>
        <taxon>Kinetoplastea</taxon>
        <taxon>Metakinetoplastina</taxon>
        <taxon>Trypanosomatida</taxon>
        <taxon>Trypanosomatidae</taxon>
        <taxon>Leishmaniinae</taxon>
        <taxon>Leishmania</taxon>
    </lineage>
</organism>